<dbReference type="AlphaFoldDB" id="A0A8J7TPD6"/>
<dbReference type="Gene3D" id="3.40.50.1820">
    <property type="entry name" value="alpha/beta hydrolase"/>
    <property type="match status" value="1"/>
</dbReference>
<dbReference type="PANTHER" id="PTHR43265">
    <property type="entry name" value="ESTERASE ESTD"/>
    <property type="match status" value="1"/>
</dbReference>
<reference evidence="2" key="1">
    <citation type="submission" date="2021-02" db="EMBL/GenBank/DDBJ databases">
        <title>Genome-Resolved Metagenomics of a Microbial Community Performing Photosynthetic Biological Nutrient Removal.</title>
        <authorList>
            <person name="Mcdaniel E.A."/>
        </authorList>
    </citation>
    <scope>NUCLEOTIDE SEQUENCE</scope>
    <source>
        <strain evidence="2">UWPOB_OBS1</strain>
    </source>
</reference>
<evidence type="ECO:0000313" key="3">
    <source>
        <dbReference type="Proteomes" id="UP000664277"/>
    </source>
</evidence>
<dbReference type="InterPro" id="IPR053145">
    <property type="entry name" value="AB_hydrolase_Est10"/>
</dbReference>
<evidence type="ECO:0000259" key="1">
    <source>
        <dbReference type="Pfam" id="PF12146"/>
    </source>
</evidence>
<dbReference type="EMBL" id="JAFLCK010000027">
    <property type="protein sequence ID" value="MBN8661933.1"/>
    <property type="molecule type" value="Genomic_DNA"/>
</dbReference>
<dbReference type="SUPFAM" id="SSF53474">
    <property type="entry name" value="alpha/beta-Hydrolases"/>
    <property type="match status" value="1"/>
</dbReference>
<accession>A0A8J7TPD6</accession>
<sequence>MNLEISKDLTIELPWSVNGTLFKPARNSEPKALLILVHGSGPHGREEQVGGVRVFSDLAAGLVERINLAVFSFDKRTFTHQSRFAALPEEEITVFNETIDEVLTLVEHFQSQYEQIALLGHSLGGSCIPYLLANSSASLGIMLAASYSPLEDLIIRQMRYLLKYAPESGLTETIVETTAKQVETLKLLMAGSGDNEARAQAQSEEKQKRLSSELPLGLPLPYFQSLHKLNTNALAKALDKPVLLVQGERDYQVNMDEFEAWKELLSANPNFTFRSYEKLNHLFVEGDIGALSVPSEYAQQANLPAYLLDDIADFLKKSLKL</sequence>
<comment type="caution">
    <text evidence="2">The sequence shown here is derived from an EMBL/GenBank/DDBJ whole genome shotgun (WGS) entry which is preliminary data.</text>
</comment>
<dbReference type="Pfam" id="PF12146">
    <property type="entry name" value="Hydrolase_4"/>
    <property type="match status" value="1"/>
</dbReference>
<dbReference type="InterPro" id="IPR029058">
    <property type="entry name" value="AB_hydrolase_fold"/>
</dbReference>
<dbReference type="Proteomes" id="UP000664277">
    <property type="component" value="Unassembled WGS sequence"/>
</dbReference>
<keyword evidence="2" id="KW-0378">Hydrolase</keyword>
<protein>
    <submittedName>
        <fullName evidence="2">Alpha/beta fold hydrolase</fullName>
    </submittedName>
</protein>
<dbReference type="InterPro" id="IPR022742">
    <property type="entry name" value="Hydrolase_4"/>
</dbReference>
<proteinExistence type="predicted"/>
<evidence type="ECO:0000313" key="2">
    <source>
        <dbReference type="EMBL" id="MBN8661933.1"/>
    </source>
</evidence>
<gene>
    <name evidence="2" type="ORF">J0M35_16315</name>
</gene>
<organism evidence="2 3">
    <name type="scientific">Candidatus Obscuribacter phosphatis</name>
    <dbReference type="NCBI Taxonomy" id="1906157"/>
    <lineage>
        <taxon>Bacteria</taxon>
        <taxon>Bacillati</taxon>
        <taxon>Candidatus Melainabacteria</taxon>
        <taxon>Candidatus Obscuribacterales</taxon>
        <taxon>Candidatus Obscuribacteraceae</taxon>
        <taxon>Candidatus Obscuribacter</taxon>
    </lineage>
</organism>
<dbReference type="PANTHER" id="PTHR43265:SF1">
    <property type="entry name" value="ESTERASE ESTD"/>
    <property type="match status" value="1"/>
</dbReference>
<dbReference type="GO" id="GO:0052689">
    <property type="term" value="F:carboxylic ester hydrolase activity"/>
    <property type="evidence" value="ECO:0007669"/>
    <property type="project" value="TreeGrafter"/>
</dbReference>
<feature type="domain" description="Serine aminopeptidase S33" evidence="1">
    <location>
        <begin position="29"/>
        <end position="282"/>
    </location>
</feature>
<name>A0A8J7TPD6_9BACT</name>